<sequence length="229" mass="25641">MSRHNRNKSIYVGVAILVIGVIMFLRKMNIYIPEWIWSFEMLLIGIGVAVGIDNKFRNPSSYILIGLGGLLLLDDIFYFDFNIWYYFWPLLVISIGLIIIFQSRFRAAKVDNFSGNEADKLDSVAIFNGVKRSVNSKSFAGGEVVTIFGGTELNLMNADFEGTANLEMTVLFGGAKLFVPKNWEVRPEVTSIFGGVDDKRHSAIEVMPDNKVLYLTGTVVFGGLEIVNY</sequence>
<keyword evidence="1" id="KW-1133">Transmembrane helix</keyword>
<dbReference type="Pfam" id="PF22570">
    <property type="entry name" value="LiaF-TM"/>
    <property type="match status" value="1"/>
</dbReference>
<dbReference type="PANTHER" id="PTHR40763:SF5">
    <property type="entry name" value="MEMBRANE PROTEIN"/>
    <property type="match status" value="1"/>
</dbReference>
<organism evidence="3 4">
    <name type="scientific">Croceimicrobium hydrocarbonivorans</name>
    <dbReference type="NCBI Taxonomy" id="2761580"/>
    <lineage>
        <taxon>Bacteria</taxon>
        <taxon>Pseudomonadati</taxon>
        <taxon>Bacteroidota</taxon>
        <taxon>Flavobacteriia</taxon>
        <taxon>Flavobacteriales</taxon>
        <taxon>Owenweeksiaceae</taxon>
        <taxon>Croceimicrobium</taxon>
    </lineage>
</organism>
<feature type="transmembrane region" description="Helical" evidence="1">
    <location>
        <begin position="9"/>
        <end position="29"/>
    </location>
</feature>
<feature type="transmembrane region" description="Helical" evidence="1">
    <location>
        <begin position="59"/>
        <end position="77"/>
    </location>
</feature>
<evidence type="ECO:0000313" key="3">
    <source>
        <dbReference type="EMBL" id="QNR25047.1"/>
    </source>
</evidence>
<gene>
    <name evidence="3" type="ORF">H4K34_04150</name>
</gene>
<dbReference type="Proteomes" id="UP000516305">
    <property type="component" value="Chromosome"/>
</dbReference>
<feature type="transmembrane region" description="Helical" evidence="1">
    <location>
        <begin position="83"/>
        <end position="101"/>
    </location>
</feature>
<feature type="domain" description="LiaF transmembrane" evidence="2">
    <location>
        <begin position="12"/>
        <end position="106"/>
    </location>
</feature>
<evidence type="ECO:0000313" key="4">
    <source>
        <dbReference type="Proteomes" id="UP000516305"/>
    </source>
</evidence>
<evidence type="ECO:0000256" key="1">
    <source>
        <dbReference type="SAM" id="Phobius"/>
    </source>
</evidence>
<evidence type="ECO:0000259" key="2">
    <source>
        <dbReference type="Pfam" id="PF22570"/>
    </source>
</evidence>
<protein>
    <recommendedName>
        <fullName evidence="2">LiaF transmembrane domain-containing protein</fullName>
    </recommendedName>
</protein>
<dbReference type="AlphaFoldDB" id="A0A7H0VH49"/>
<accession>A0A7H0VH49</accession>
<proteinExistence type="predicted"/>
<dbReference type="EMBL" id="CP060139">
    <property type="protein sequence ID" value="QNR25047.1"/>
    <property type="molecule type" value="Genomic_DNA"/>
</dbReference>
<keyword evidence="4" id="KW-1185">Reference proteome</keyword>
<dbReference type="KEGG" id="chyd:H4K34_04150"/>
<keyword evidence="1" id="KW-0812">Transmembrane</keyword>
<dbReference type="PANTHER" id="PTHR40763">
    <property type="entry name" value="MEMBRANE PROTEIN-RELATED"/>
    <property type="match status" value="1"/>
</dbReference>
<dbReference type="InterPro" id="IPR054331">
    <property type="entry name" value="LiaF_TM"/>
</dbReference>
<name>A0A7H0VH49_9FLAO</name>
<keyword evidence="1" id="KW-0472">Membrane</keyword>
<dbReference type="RefSeq" id="WP_210759572.1">
    <property type="nucleotide sequence ID" value="NZ_CP060139.1"/>
</dbReference>
<feature type="transmembrane region" description="Helical" evidence="1">
    <location>
        <begin position="35"/>
        <end position="52"/>
    </location>
</feature>
<reference evidence="3 4" key="1">
    <citation type="submission" date="2020-08" db="EMBL/GenBank/DDBJ databases">
        <title>Croceimicrobium hydrocarbonivorans gen. nov., sp. nov., a novel marine bacterium isolated from a bacterial consortium that degrades polyethylene terephthalate.</title>
        <authorList>
            <person name="Liu R."/>
        </authorList>
    </citation>
    <scope>NUCLEOTIDE SEQUENCE [LARGE SCALE GENOMIC DNA]</scope>
    <source>
        <strain evidence="3 4">A20-9</strain>
    </source>
</reference>